<protein>
    <submittedName>
        <fullName evidence="2">Uncharacterized protein</fullName>
    </submittedName>
</protein>
<evidence type="ECO:0000256" key="1">
    <source>
        <dbReference type="SAM" id="MobiDB-lite"/>
    </source>
</evidence>
<reference evidence="2" key="1">
    <citation type="submission" date="2023-10" db="EMBL/GenBank/DDBJ databases">
        <title>Genome assembly of Pristionchus species.</title>
        <authorList>
            <person name="Yoshida K."/>
            <person name="Sommer R.J."/>
        </authorList>
    </citation>
    <scope>NUCLEOTIDE SEQUENCE</scope>
    <source>
        <strain evidence="2">RS5133</strain>
    </source>
</reference>
<feature type="region of interest" description="Disordered" evidence="1">
    <location>
        <begin position="83"/>
        <end position="106"/>
    </location>
</feature>
<dbReference type="EMBL" id="BTSY01000007">
    <property type="protein sequence ID" value="GMT35691.1"/>
    <property type="molecule type" value="Genomic_DNA"/>
</dbReference>
<dbReference type="AlphaFoldDB" id="A0AAV5WX35"/>
<feature type="non-terminal residue" evidence="2">
    <location>
        <position position="106"/>
    </location>
</feature>
<feature type="compositionally biased region" description="Basic and acidic residues" evidence="1">
    <location>
        <begin position="1"/>
        <end position="31"/>
    </location>
</feature>
<keyword evidence="3" id="KW-1185">Reference proteome</keyword>
<evidence type="ECO:0000313" key="3">
    <source>
        <dbReference type="Proteomes" id="UP001432322"/>
    </source>
</evidence>
<feature type="region of interest" description="Disordered" evidence="1">
    <location>
        <begin position="1"/>
        <end position="58"/>
    </location>
</feature>
<gene>
    <name evidence="2" type="ORF">PFISCL1PPCAC_26988</name>
</gene>
<evidence type="ECO:0000313" key="2">
    <source>
        <dbReference type="EMBL" id="GMT35691.1"/>
    </source>
</evidence>
<name>A0AAV5WX35_9BILA</name>
<proteinExistence type="predicted"/>
<dbReference type="Proteomes" id="UP001432322">
    <property type="component" value="Unassembled WGS sequence"/>
</dbReference>
<feature type="compositionally biased region" description="Basic and acidic residues" evidence="1">
    <location>
        <begin position="87"/>
        <end position="98"/>
    </location>
</feature>
<organism evidence="2 3">
    <name type="scientific">Pristionchus fissidentatus</name>
    <dbReference type="NCBI Taxonomy" id="1538716"/>
    <lineage>
        <taxon>Eukaryota</taxon>
        <taxon>Metazoa</taxon>
        <taxon>Ecdysozoa</taxon>
        <taxon>Nematoda</taxon>
        <taxon>Chromadorea</taxon>
        <taxon>Rhabditida</taxon>
        <taxon>Rhabditina</taxon>
        <taxon>Diplogasteromorpha</taxon>
        <taxon>Diplogasteroidea</taxon>
        <taxon>Neodiplogasteridae</taxon>
        <taxon>Pristionchus</taxon>
    </lineage>
</organism>
<sequence>MPSSDNERERSGRSRRADHTLNRAKEMDHLPLKTTDTEVSNQRSGRKKRAETEHAQTGELILTRAQELNGGEKTELVIDENAGTRPDYSKNSRTRRGELILTKNQE</sequence>
<accession>A0AAV5WX35</accession>
<comment type="caution">
    <text evidence="2">The sequence shown here is derived from an EMBL/GenBank/DDBJ whole genome shotgun (WGS) entry which is preliminary data.</text>
</comment>